<dbReference type="EMBL" id="JADFTS010000002">
    <property type="protein sequence ID" value="KAF9623165.1"/>
    <property type="molecule type" value="Genomic_DNA"/>
</dbReference>
<dbReference type="Proteomes" id="UP000631114">
    <property type="component" value="Unassembled WGS sequence"/>
</dbReference>
<keyword evidence="2" id="KW-1185">Reference proteome</keyword>
<proteinExistence type="predicted"/>
<dbReference type="OrthoDB" id="421838at2759"/>
<organism evidence="1 2">
    <name type="scientific">Coptis chinensis</name>
    <dbReference type="NCBI Taxonomy" id="261450"/>
    <lineage>
        <taxon>Eukaryota</taxon>
        <taxon>Viridiplantae</taxon>
        <taxon>Streptophyta</taxon>
        <taxon>Embryophyta</taxon>
        <taxon>Tracheophyta</taxon>
        <taxon>Spermatophyta</taxon>
        <taxon>Magnoliopsida</taxon>
        <taxon>Ranunculales</taxon>
        <taxon>Ranunculaceae</taxon>
        <taxon>Coptidoideae</taxon>
        <taxon>Coptis</taxon>
    </lineage>
</organism>
<reference evidence="1 2" key="1">
    <citation type="submission" date="2020-10" db="EMBL/GenBank/DDBJ databases">
        <title>The Coptis chinensis genome and diversification of protoberbering-type alkaloids.</title>
        <authorList>
            <person name="Wang B."/>
            <person name="Shu S."/>
            <person name="Song C."/>
            <person name="Liu Y."/>
        </authorList>
    </citation>
    <scope>NUCLEOTIDE SEQUENCE [LARGE SCALE GENOMIC DNA]</scope>
    <source>
        <strain evidence="1">HL-2020</strain>
        <tissue evidence="1">Leaf</tissue>
    </source>
</reference>
<gene>
    <name evidence="1" type="ORF">IFM89_037746</name>
</gene>
<accession>A0A835IQB2</accession>
<evidence type="ECO:0000313" key="1">
    <source>
        <dbReference type="EMBL" id="KAF9623165.1"/>
    </source>
</evidence>
<protein>
    <submittedName>
        <fullName evidence="1">Uncharacterized protein</fullName>
    </submittedName>
</protein>
<comment type="caution">
    <text evidence="1">The sequence shown here is derived from an EMBL/GenBank/DDBJ whole genome shotgun (WGS) entry which is preliminary data.</text>
</comment>
<name>A0A835IQB2_9MAGN</name>
<sequence>MENKWESTITVASSIANNAPIPGNTMHFQQYGTSVTTSSKSVDLLSTNIGIIFSWNNRIIWQEIAYPQFRLRVHQEWEDGIWTLYSYRRDLEPDDFIYGPRESLIKFVEENYPLPPKPDSLLVDDLKLDSLVVGSRGLGMLKRFYS</sequence>
<dbReference type="AlphaFoldDB" id="A0A835IQB2"/>
<evidence type="ECO:0000313" key="2">
    <source>
        <dbReference type="Proteomes" id="UP000631114"/>
    </source>
</evidence>